<evidence type="ECO:0000313" key="1">
    <source>
        <dbReference type="EMBL" id="TEB27315.1"/>
    </source>
</evidence>
<gene>
    <name evidence="1" type="ORF">FA13DRAFT_1712688</name>
</gene>
<sequence>MTSLHCWNEGTDDRSVPHGVSAMPGLCPYLEGQIYDAQWANSNKLEACRRHQIRPTDINRVGQFSRVALGVIVAWAWKWDYAALVVLSHLLATGEKAAQIIIRSRLCFLLAPFLPAEDLDAFFDLLFATGGAVVGDLAHRLTSSYNTVFHPTFDQCPTSYNLVVIVCNRLSMLFAVRWFEQRGYTVWRGVHVMGGQGMPGTNFLVGACTVEDLSTGISVSIAYGEGVRTCGMPCIPSPYISIITPAKIYRTLPSSGDISEDKKSGIQVFPWTENYRQDAAGFLFYTIRDSLLYVTRPHNCWDQDCPQRSDRSTGSMNMWLDCHKIEGTRDLKQRLYSIDVTPLPTDN</sequence>
<name>A0A4Y7SZP0_COPMI</name>
<evidence type="ECO:0000313" key="2">
    <source>
        <dbReference type="Proteomes" id="UP000298030"/>
    </source>
</evidence>
<dbReference type="AlphaFoldDB" id="A0A4Y7SZP0"/>
<keyword evidence="2" id="KW-1185">Reference proteome</keyword>
<comment type="caution">
    <text evidence="1">The sequence shown here is derived from an EMBL/GenBank/DDBJ whole genome shotgun (WGS) entry which is preliminary data.</text>
</comment>
<organism evidence="1 2">
    <name type="scientific">Coprinellus micaceus</name>
    <name type="common">Glistening ink-cap mushroom</name>
    <name type="synonym">Coprinus micaceus</name>
    <dbReference type="NCBI Taxonomy" id="71717"/>
    <lineage>
        <taxon>Eukaryota</taxon>
        <taxon>Fungi</taxon>
        <taxon>Dikarya</taxon>
        <taxon>Basidiomycota</taxon>
        <taxon>Agaricomycotina</taxon>
        <taxon>Agaricomycetes</taxon>
        <taxon>Agaricomycetidae</taxon>
        <taxon>Agaricales</taxon>
        <taxon>Agaricineae</taxon>
        <taxon>Psathyrellaceae</taxon>
        <taxon>Coprinellus</taxon>
    </lineage>
</organism>
<protein>
    <submittedName>
        <fullName evidence="1">Uncharacterized protein</fullName>
    </submittedName>
</protein>
<accession>A0A4Y7SZP0</accession>
<proteinExistence type="predicted"/>
<dbReference type="Proteomes" id="UP000298030">
    <property type="component" value="Unassembled WGS sequence"/>
</dbReference>
<dbReference type="OrthoDB" id="3105638at2759"/>
<dbReference type="EMBL" id="QPFP01000041">
    <property type="protein sequence ID" value="TEB27315.1"/>
    <property type="molecule type" value="Genomic_DNA"/>
</dbReference>
<reference evidence="1 2" key="1">
    <citation type="journal article" date="2019" name="Nat. Ecol. Evol.">
        <title>Megaphylogeny resolves global patterns of mushroom evolution.</title>
        <authorList>
            <person name="Varga T."/>
            <person name="Krizsan K."/>
            <person name="Foldi C."/>
            <person name="Dima B."/>
            <person name="Sanchez-Garcia M."/>
            <person name="Sanchez-Ramirez S."/>
            <person name="Szollosi G.J."/>
            <person name="Szarkandi J.G."/>
            <person name="Papp V."/>
            <person name="Albert L."/>
            <person name="Andreopoulos W."/>
            <person name="Angelini C."/>
            <person name="Antonin V."/>
            <person name="Barry K.W."/>
            <person name="Bougher N.L."/>
            <person name="Buchanan P."/>
            <person name="Buyck B."/>
            <person name="Bense V."/>
            <person name="Catcheside P."/>
            <person name="Chovatia M."/>
            <person name="Cooper J."/>
            <person name="Damon W."/>
            <person name="Desjardin D."/>
            <person name="Finy P."/>
            <person name="Geml J."/>
            <person name="Haridas S."/>
            <person name="Hughes K."/>
            <person name="Justo A."/>
            <person name="Karasinski D."/>
            <person name="Kautmanova I."/>
            <person name="Kiss B."/>
            <person name="Kocsube S."/>
            <person name="Kotiranta H."/>
            <person name="LaButti K.M."/>
            <person name="Lechner B.E."/>
            <person name="Liimatainen K."/>
            <person name="Lipzen A."/>
            <person name="Lukacs Z."/>
            <person name="Mihaltcheva S."/>
            <person name="Morgado L.N."/>
            <person name="Niskanen T."/>
            <person name="Noordeloos M.E."/>
            <person name="Ohm R.A."/>
            <person name="Ortiz-Santana B."/>
            <person name="Ovrebo C."/>
            <person name="Racz N."/>
            <person name="Riley R."/>
            <person name="Savchenko A."/>
            <person name="Shiryaev A."/>
            <person name="Soop K."/>
            <person name="Spirin V."/>
            <person name="Szebenyi C."/>
            <person name="Tomsovsky M."/>
            <person name="Tulloss R.E."/>
            <person name="Uehling J."/>
            <person name="Grigoriev I.V."/>
            <person name="Vagvolgyi C."/>
            <person name="Papp T."/>
            <person name="Martin F.M."/>
            <person name="Miettinen O."/>
            <person name="Hibbett D.S."/>
            <person name="Nagy L.G."/>
        </authorList>
    </citation>
    <scope>NUCLEOTIDE SEQUENCE [LARGE SCALE GENOMIC DNA]</scope>
    <source>
        <strain evidence="1 2">FP101781</strain>
    </source>
</reference>